<dbReference type="EMBL" id="SSHJ02000001">
    <property type="protein sequence ID" value="MFN0254140.1"/>
    <property type="molecule type" value="Genomic_DNA"/>
</dbReference>
<reference evidence="1 2" key="1">
    <citation type="submission" date="2024-12" db="EMBL/GenBank/DDBJ databases">
        <authorList>
            <person name="Hu S."/>
        </authorList>
    </citation>
    <scope>NUCLEOTIDE SEQUENCE [LARGE SCALE GENOMIC DNA]</scope>
    <source>
        <strain evidence="1 2">THG-T11</strain>
    </source>
</reference>
<gene>
    <name evidence="1" type="ORF">E6A44_001045</name>
</gene>
<sequence>MENNKTNFCEEETSELKTGLTPFPEDIFVTEQPWLSNYLLPLISVDLGLLRNDLAGTVVHVLNPTEPAEGIIGEQTTNFHNEFCAENWIALELTPDNKYRFLGNENYFLSAPIHKDDVDEDFTEHIKTIHENYQKVKSKYQLKKQLLPWQDDNPQYFLDRLSGEMWYGNWTNTSPIPPAFEMNIDEEGDDLSNDGISISYKGNEFIYVAEVSGYNYCGSGADSILMFYEPINRIVLFTYDWT</sequence>
<dbReference type="Proteomes" id="UP001517247">
    <property type="component" value="Unassembled WGS sequence"/>
</dbReference>
<protein>
    <recommendedName>
        <fullName evidence="3">DUF1963 domain-containing protein</fullName>
    </recommendedName>
</protein>
<dbReference type="RefSeq" id="WP_138721319.1">
    <property type="nucleotide sequence ID" value="NZ_SSHJ02000001.1"/>
</dbReference>
<accession>A0ABW9J1X2</accession>
<name>A0ABW9J1X2_9SPHI</name>
<evidence type="ECO:0000313" key="2">
    <source>
        <dbReference type="Proteomes" id="UP001517247"/>
    </source>
</evidence>
<comment type="caution">
    <text evidence="1">The sequence shown here is derived from an EMBL/GenBank/DDBJ whole genome shotgun (WGS) entry which is preliminary data.</text>
</comment>
<evidence type="ECO:0008006" key="3">
    <source>
        <dbReference type="Google" id="ProtNLM"/>
    </source>
</evidence>
<organism evidence="1 2">
    <name type="scientific">Pedobacter ureilyticus</name>
    <dbReference type="NCBI Taxonomy" id="1393051"/>
    <lineage>
        <taxon>Bacteria</taxon>
        <taxon>Pseudomonadati</taxon>
        <taxon>Bacteroidota</taxon>
        <taxon>Sphingobacteriia</taxon>
        <taxon>Sphingobacteriales</taxon>
        <taxon>Sphingobacteriaceae</taxon>
        <taxon>Pedobacter</taxon>
    </lineage>
</organism>
<proteinExistence type="predicted"/>
<evidence type="ECO:0000313" key="1">
    <source>
        <dbReference type="EMBL" id="MFN0254140.1"/>
    </source>
</evidence>
<keyword evidence="2" id="KW-1185">Reference proteome</keyword>